<dbReference type="SUPFAM" id="SSF81383">
    <property type="entry name" value="F-box domain"/>
    <property type="match status" value="1"/>
</dbReference>
<dbReference type="Proteomes" id="UP001437256">
    <property type="component" value="Unassembled WGS sequence"/>
</dbReference>
<organism evidence="2 3">
    <name type="scientific">Marasmius tenuissimus</name>
    <dbReference type="NCBI Taxonomy" id="585030"/>
    <lineage>
        <taxon>Eukaryota</taxon>
        <taxon>Fungi</taxon>
        <taxon>Dikarya</taxon>
        <taxon>Basidiomycota</taxon>
        <taxon>Agaricomycotina</taxon>
        <taxon>Agaricomycetes</taxon>
        <taxon>Agaricomycetidae</taxon>
        <taxon>Agaricales</taxon>
        <taxon>Marasmiineae</taxon>
        <taxon>Marasmiaceae</taxon>
        <taxon>Marasmius</taxon>
    </lineage>
</organism>
<keyword evidence="3" id="KW-1185">Reference proteome</keyword>
<dbReference type="SUPFAM" id="SSF52047">
    <property type="entry name" value="RNI-like"/>
    <property type="match status" value="1"/>
</dbReference>
<name>A0ABR3A621_9AGAR</name>
<sequence length="555" mass="63309">MLKNPKQVYVDMIYQVKLDNRRYNSTRPISRLPDETLIHIFNLYASDDAVVSSNGLPGLLAVTWVCTRWREVALHCPMLWRKPDFRFPSLAREMIHRSKSVPLDINLRFHHPQARRGWQQFEMLRIAMSYTARIRSLVLDFKAFSEPEAKRLITHIASPAPILRTLVLNCKRTVRVPDSFLGGETPRLRELTVCGASFNWSAPFLENLTCLKLLEQAAFCRQAYAFDFVAALRRMPALEFLELDHTLFVPPKAKDGREIERDQVHMAHLRELHLTSVLVPCCTSVLECLLFPATTILKITCRLDVNGTTPEECRLMSTRISHIYAESGHIFRYLTLRKINHLSLICASPTNSHSPDSPGSLIIRLIQRQRDLLHQLDVFRRCLDPLASVLEDIQTLETTFDDVFGPLDLARRFGHLPMLNTIHIRNLNPHDTLCALVHGLHELPPLLPYAPSEETEATCSSCAVPFQGLDTLVLENIDFEDMSILVDILLLRLHQRQIHSVSIKSLILLNCTELTKRGVEELRRTGIHVQWDGVVSSNTPPTVGSSTRLWASLKL</sequence>
<protein>
    <recommendedName>
        <fullName evidence="1">F-box domain-containing protein</fullName>
    </recommendedName>
</protein>
<dbReference type="InterPro" id="IPR036047">
    <property type="entry name" value="F-box-like_dom_sf"/>
</dbReference>
<evidence type="ECO:0000313" key="2">
    <source>
        <dbReference type="EMBL" id="KAL0068439.1"/>
    </source>
</evidence>
<gene>
    <name evidence="2" type="ORF">AAF712_004517</name>
</gene>
<comment type="caution">
    <text evidence="2">The sequence shown here is derived from an EMBL/GenBank/DDBJ whole genome shotgun (WGS) entry which is preliminary data.</text>
</comment>
<dbReference type="Pfam" id="PF12937">
    <property type="entry name" value="F-box-like"/>
    <property type="match status" value="1"/>
</dbReference>
<dbReference type="EMBL" id="JBBXMP010000018">
    <property type="protein sequence ID" value="KAL0068439.1"/>
    <property type="molecule type" value="Genomic_DNA"/>
</dbReference>
<dbReference type="Gene3D" id="1.20.1280.50">
    <property type="match status" value="1"/>
</dbReference>
<accession>A0ABR3A621</accession>
<evidence type="ECO:0000313" key="3">
    <source>
        <dbReference type="Proteomes" id="UP001437256"/>
    </source>
</evidence>
<evidence type="ECO:0000259" key="1">
    <source>
        <dbReference type="Pfam" id="PF12937"/>
    </source>
</evidence>
<reference evidence="2 3" key="1">
    <citation type="submission" date="2024-05" db="EMBL/GenBank/DDBJ databases">
        <title>A draft genome resource for the thread blight pathogen Marasmius tenuissimus strain MS-2.</title>
        <authorList>
            <person name="Yulfo-Soto G.E."/>
            <person name="Baruah I.K."/>
            <person name="Amoako-Attah I."/>
            <person name="Bukari Y."/>
            <person name="Meinhardt L.W."/>
            <person name="Bailey B.A."/>
            <person name="Cohen S.P."/>
        </authorList>
    </citation>
    <scope>NUCLEOTIDE SEQUENCE [LARGE SCALE GENOMIC DNA]</scope>
    <source>
        <strain evidence="2 3">MS-2</strain>
    </source>
</reference>
<dbReference type="InterPro" id="IPR001810">
    <property type="entry name" value="F-box_dom"/>
</dbReference>
<feature type="domain" description="F-box" evidence="1">
    <location>
        <begin position="29"/>
        <end position="86"/>
    </location>
</feature>
<proteinExistence type="predicted"/>